<keyword evidence="1" id="KW-1133">Transmembrane helix</keyword>
<comment type="caution">
    <text evidence="3">The sequence shown here is derived from an EMBL/GenBank/DDBJ whole genome shotgun (WGS) entry which is preliminary data.</text>
</comment>
<reference evidence="3" key="1">
    <citation type="submission" date="2021-03" db="EMBL/GenBank/DDBJ databases">
        <title>Taxonomic study of Clostridium polyendosporum from meadow-gley soil under rice.</title>
        <authorList>
            <person name="Kobayashi H."/>
            <person name="Tanizawa Y."/>
            <person name="Yagura M."/>
        </authorList>
    </citation>
    <scope>NUCLEOTIDE SEQUENCE</scope>
    <source>
        <strain evidence="3">JCM 30710</strain>
    </source>
</reference>
<sequence>MKRKLNSILCFFIVTIVILIIVINNNDIITAASKVKEDVILSTEQLVLDKYDDNDNKVLMEDENDIVTQSKANNTQQIFNEQKRVDLENKIKAYLGNNINNIGLSYYDIDSNKQIVINGDKQFLAASTVKVQMNMILFDMIESGQVKASETLKYTSDCYEDGTGILQSQDLSKPLSIKLLSNYSIIYSDNIATNMIMNRIGYNNMRNLIDRKLGHATDHSRNYITANDETTLLKLLYYNYDNNPFYSQLIETMKKTVFHDRIDLYIPHNTVAHKIGNYESYVNDVGIIFTEDPYILSIYSKNVPNANEIIAHISKLIYDYQNQN</sequence>
<evidence type="ECO:0000313" key="3">
    <source>
        <dbReference type="EMBL" id="GIM30475.1"/>
    </source>
</evidence>
<keyword evidence="3" id="KW-0378">Hydrolase</keyword>
<name>A0A919S3B5_9CLOT</name>
<dbReference type="Pfam" id="PF13354">
    <property type="entry name" value="Beta-lactamase2"/>
    <property type="match status" value="1"/>
</dbReference>
<dbReference type="PANTHER" id="PTHR35333:SF3">
    <property type="entry name" value="BETA-LACTAMASE-TYPE TRANSPEPTIDASE FOLD CONTAINING PROTEIN"/>
    <property type="match status" value="1"/>
</dbReference>
<keyword evidence="4" id="KW-1185">Reference proteome</keyword>
<dbReference type="InterPro" id="IPR000871">
    <property type="entry name" value="Beta-lactam_class-A"/>
</dbReference>
<dbReference type="AlphaFoldDB" id="A0A919S3B5"/>
<organism evidence="3 4">
    <name type="scientific">Clostridium polyendosporum</name>
    <dbReference type="NCBI Taxonomy" id="69208"/>
    <lineage>
        <taxon>Bacteria</taxon>
        <taxon>Bacillati</taxon>
        <taxon>Bacillota</taxon>
        <taxon>Clostridia</taxon>
        <taxon>Eubacteriales</taxon>
        <taxon>Clostridiaceae</taxon>
        <taxon>Clostridium</taxon>
    </lineage>
</organism>
<protein>
    <submittedName>
        <fullName evidence="3">Serine hydrolase</fullName>
    </submittedName>
</protein>
<evidence type="ECO:0000256" key="1">
    <source>
        <dbReference type="SAM" id="Phobius"/>
    </source>
</evidence>
<dbReference type="InterPro" id="IPR012338">
    <property type="entry name" value="Beta-lactam/transpept-like"/>
</dbReference>
<dbReference type="Gene3D" id="3.40.710.10">
    <property type="entry name" value="DD-peptidase/beta-lactamase superfamily"/>
    <property type="match status" value="1"/>
</dbReference>
<dbReference type="RefSeq" id="WP_246503569.1">
    <property type="nucleotide sequence ID" value="NZ_BOPZ01000039.1"/>
</dbReference>
<evidence type="ECO:0000313" key="4">
    <source>
        <dbReference type="Proteomes" id="UP000679179"/>
    </source>
</evidence>
<dbReference type="GO" id="GO:0030655">
    <property type="term" value="P:beta-lactam antibiotic catabolic process"/>
    <property type="evidence" value="ECO:0007669"/>
    <property type="project" value="InterPro"/>
</dbReference>
<keyword evidence="1" id="KW-0812">Transmembrane</keyword>
<dbReference type="Proteomes" id="UP000679179">
    <property type="component" value="Unassembled WGS sequence"/>
</dbReference>
<dbReference type="EMBL" id="BOPZ01000039">
    <property type="protein sequence ID" value="GIM30475.1"/>
    <property type="molecule type" value="Genomic_DNA"/>
</dbReference>
<gene>
    <name evidence="3" type="ORF">CPJCM30710_31410</name>
</gene>
<keyword evidence="1" id="KW-0472">Membrane</keyword>
<dbReference type="PANTHER" id="PTHR35333">
    <property type="entry name" value="BETA-LACTAMASE"/>
    <property type="match status" value="1"/>
</dbReference>
<dbReference type="SUPFAM" id="SSF56601">
    <property type="entry name" value="beta-lactamase/transpeptidase-like"/>
    <property type="match status" value="1"/>
</dbReference>
<feature type="transmembrane region" description="Helical" evidence="1">
    <location>
        <begin position="7"/>
        <end position="24"/>
    </location>
</feature>
<feature type="domain" description="Beta-lactamase class A catalytic" evidence="2">
    <location>
        <begin position="104"/>
        <end position="299"/>
    </location>
</feature>
<dbReference type="GO" id="GO:0046677">
    <property type="term" value="P:response to antibiotic"/>
    <property type="evidence" value="ECO:0007669"/>
    <property type="project" value="InterPro"/>
</dbReference>
<proteinExistence type="predicted"/>
<dbReference type="InterPro" id="IPR045155">
    <property type="entry name" value="Beta-lactam_cat"/>
</dbReference>
<dbReference type="GO" id="GO:0008800">
    <property type="term" value="F:beta-lactamase activity"/>
    <property type="evidence" value="ECO:0007669"/>
    <property type="project" value="InterPro"/>
</dbReference>
<accession>A0A919S3B5</accession>
<evidence type="ECO:0000259" key="2">
    <source>
        <dbReference type="Pfam" id="PF13354"/>
    </source>
</evidence>